<reference evidence="4" key="2">
    <citation type="submission" date="2025-08" db="UniProtKB">
        <authorList>
            <consortium name="RefSeq"/>
        </authorList>
    </citation>
    <scope>IDENTIFICATION</scope>
    <source>
        <tissue evidence="4">Leaf</tissue>
    </source>
</reference>
<evidence type="ECO:0000259" key="2">
    <source>
        <dbReference type="Pfam" id="PF14111"/>
    </source>
</evidence>
<keyword evidence="3" id="KW-1185">Reference proteome</keyword>
<name>A0A9R0IX24_SPIOL</name>
<dbReference type="GeneID" id="110795331"/>
<dbReference type="InterPro" id="IPR025558">
    <property type="entry name" value="DUF4283"/>
</dbReference>
<dbReference type="Pfam" id="PF14111">
    <property type="entry name" value="DUF4283"/>
    <property type="match status" value="1"/>
</dbReference>
<protein>
    <recommendedName>
        <fullName evidence="2">DUF4283 domain-containing protein</fullName>
    </recommendedName>
</protein>
<dbReference type="InterPro" id="IPR040256">
    <property type="entry name" value="At4g02000-like"/>
</dbReference>
<sequence>MNKPINLTNNENLSSNDCNPIPTPVLTPVVTIDFDDIKEELELWESAVVCYVLGANPLQNVMEGYVRRIWGKFGVDKVSLVGKGIYLVRFATMENCEKVLHSGFQFFDSKPLIVKPWSPDINFSKDPIKKIPIWVQLQGLDVKYRGDKSLTKIVSQLGVMLKVDQATKNRDKLMYARVLVEVSVDQPFPEVIHFINEKGIQVDQQVKYDWLPVSCTICGGMGHDKVKCTRKPPGHTRKVWVPKPVQLETTTTQPIQPVEPTNVFVQATKFSRIVGQQLKPVVTSTTYQALSESDNEVESDVDMSMKNHAGSVHSLGRGVASPSPNG</sequence>
<organism evidence="3 4">
    <name type="scientific">Spinacia oleracea</name>
    <name type="common">Spinach</name>
    <dbReference type="NCBI Taxonomy" id="3562"/>
    <lineage>
        <taxon>Eukaryota</taxon>
        <taxon>Viridiplantae</taxon>
        <taxon>Streptophyta</taxon>
        <taxon>Embryophyta</taxon>
        <taxon>Tracheophyta</taxon>
        <taxon>Spermatophyta</taxon>
        <taxon>Magnoliopsida</taxon>
        <taxon>eudicotyledons</taxon>
        <taxon>Gunneridae</taxon>
        <taxon>Pentapetalae</taxon>
        <taxon>Caryophyllales</taxon>
        <taxon>Chenopodiaceae</taxon>
        <taxon>Chenopodioideae</taxon>
        <taxon>Anserineae</taxon>
        <taxon>Spinacia</taxon>
    </lineage>
</organism>
<proteinExistence type="predicted"/>
<dbReference type="Proteomes" id="UP000813463">
    <property type="component" value="Chromosome 4"/>
</dbReference>
<dbReference type="AlphaFoldDB" id="A0A9R0IX24"/>
<reference evidence="3" key="1">
    <citation type="journal article" date="2021" name="Nat. Commun.">
        <title>Genomic analyses provide insights into spinach domestication and the genetic basis of agronomic traits.</title>
        <authorList>
            <person name="Cai X."/>
            <person name="Sun X."/>
            <person name="Xu C."/>
            <person name="Sun H."/>
            <person name="Wang X."/>
            <person name="Ge C."/>
            <person name="Zhang Z."/>
            <person name="Wang Q."/>
            <person name="Fei Z."/>
            <person name="Jiao C."/>
            <person name="Wang Q."/>
        </authorList>
    </citation>
    <scope>NUCLEOTIDE SEQUENCE [LARGE SCALE GENOMIC DNA]</scope>
    <source>
        <strain evidence="3">cv. Varoflay</strain>
    </source>
</reference>
<evidence type="ECO:0000256" key="1">
    <source>
        <dbReference type="SAM" id="MobiDB-lite"/>
    </source>
</evidence>
<evidence type="ECO:0000313" key="4">
    <source>
        <dbReference type="RefSeq" id="XP_021856025.2"/>
    </source>
</evidence>
<dbReference type="PANTHER" id="PTHR31286">
    <property type="entry name" value="GLYCINE-RICH CELL WALL STRUCTURAL PROTEIN 1.8-LIKE"/>
    <property type="match status" value="1"/>
</dbReference>
<dbReference type="RefSeq" id="XP_021856025.2">
    <property type="nucleotide sequence ID" value="XM_022000333.2"/>
</dbReference>
<gene>
    <name evidence="4" type="primary">LOC110795331</name>
</gene>
<feature type="domain" description="DUF4283" evidence="2">
    <location>
        <begin position="42"/>
        <end position="124"/>
    </location>
</feature>
<dbReference type="KEGG" id="soe:110795331"/>
<accession>A0A9R0IX24</accession>
<evidence type="ECO:0000313" key="3">
    <source>
        <dbReference type="Proteomes" id="UP000813463"/>
    </source>
</evidence>
<dbReference type="PANTHER" id="PTHR31286:SF165">
    <property type="entry name" value="DUF4283 DOMAIN-CONTAINING PROTEIN"/>
    <property type="match status" value="1"/>
</dbReference>
<feature type="region of interest" description="Disordered" evidence="1">
    <location>
        <begin position="290"/>
        <end position="326"/>
    </location>
</feature>